<organism evidence="1">
    <name type="scientific">marine metagenome</name>
    <dbReference type="NCBI Taxonomy" id="408172"/>
    <lineage>
        <taxon>unclassified sequences</taxon>
        <taxon>metagenomes</taxon>
        <taxon>ecological metagenomes</taxon>
    </lineage>
</organism>
<accession>A0A383BV41</accession>
<proteinExistence type="predicted"/>
<gene>
    <name evidence="1" type="ORF">METZ01_LOCUS476646</name>
</gene>
<name>A0A383BV41_9ZZZZ</name>
<feature type="non-terminal residue" evidence="1">
    <location>
        <position position="29"/>
    </location>
</feature>
<dbReference type="AlphaFoldDB" id="A0A383BV41"/>
<dbReference type="EMBL" id="UINC01203501">
    <property type="protein sequence ID" value="SVE23792.1"/>
    <property type="molecule type" value="Genomic_DNA"/>
</dbReference>
<sequence length="29" mass="3558">MKKVFIKDNNGKEVEVDLKQFVRHINQYH</sequence>
<reference evidence="1" key="1">
    <citation type="submission" date="2018-05" db="EMBL/GenBank/DDBJ databases">
        <authorList>
            <person name="Lanie J.A."/>
            <person name="Ng W.-L."/>
            <person name="Kazmierczak K.M."/>
            <person name="Andrzejewski T.M."/>
            <person name="Davidsen T.M."/>
            <person name="Wayne K.J."/>
            <person name="Tettelin H."/>
            <person name="Glass J.I."/>
            <person name="Rusch D."/>
            <person name="Podicherti R."/>
            <person name="Tsui H.-C.T."/>
            <person name="Winkler M.E."/>
        </authorList>
    </citation>
    <scope>NUCLEOTIDE SEQUENCE</scope>
</reference>
<evidence type="ECO:0000313" key="1">
    <source>
        <dbReference type="EMBL" id="SVE23792.1"/>
    </source>
</evidence>
<protein>
    <submittedName>
        <fullName evidence="1">Uncharacterized protein</fullName>
    </submittedName>
</protein>